<accession>A0A6C0M1D0</accession>
<organism evidence="2">
    <name type="scientific">viral metagenome</name>
    <dbReference type="NCBI Taxonomy" id="1070528"/>
    <lineage>
        <taxon>unclassified sequences</taxon>
        <taxon>metagenomes</taxon>
        <taxon>organismal metagenomes</taxon>
    </lineage>
</organism>
<feature type="compositionally biased region" description="Polar residues" evidence="1">
    <location>
        <begin position="455"/>
        <end position="473"/>
    </location>
</feature>
<protein>
    <submittedName>
        <fullName evidence="2">Uncharacterized protein</fullName>
    </submittedName>
</protein>
<evidence type="ECO:0000256" key="1">
    <source>
        <dbReference type="SAM" id="MobiDB-lite"/>
    </source>
</evidence>
<name>A0A6C0M1D0_9ZZZZ</name>
<feature type="region of interest" description="Disordered" evidence="1">
    <location>
        <begin position="455"/>
        <end position="476"/>
    </location>
</feature>
<reference evidence="2" key="1">
    <citation type="journal article" date="2020" name="Nature">
        <title>Giant virus diversity and host interactions through global metagenomics.</title>
        <authorList>
            <person name="Schulz F."/>
            <person name="Roux S."/>
            <person name="Paez-Espino D."/>
            <person name="Jungbluth S."/>
            <person name="Walsh D.A."/>
            <person name="Denef V.J."/>
            <person name="McMahon K.D."/>
            <person name="Konstantinidis K.T."/>
            <person name="Eloe-Fadrosh E.A."/>
            <person name="Kyrpides N.C."/>
            <person name="Woyke T."/>
        </authorList>
    </citation>
    <scope>NUCLEOTIDE SEQUENCE</scope>
    <source>
        <strain evidence="2">GVMAG-S-1035124-57</strain>
    </source>
</reference>
<evidence type="ECO:0000313" key="2">
    <source>
        <dbReference type="EMBL" id="QHU36128.1"/>
    </source>
</evidence>
<dbReference type="AlphaFoldDB" id="A0A6C0M1D0"/>
<dbReference type="EMBL" id="MN740632">
    <property type="protein sequence ID" value="QHU36128.1"/>
    <property type="molecule type" value="Genomic_DNA"/>
</dbReference>
<sequence length="500" mass="55174">MPITLRTNPHTGTVRKSLTVKKPLTFKVKKPLTFKVKKPLTFKVKKPLTFKVKKPQLENLVFPPQPPRISYIRKKPYQQLEPWRKKVLRSVPPQFSSKFATKQIHYVAAIICHGISCDQAEHLVCQGSSALCENPLFKTEYDVVFTSKYGDTSAVYGNSHLAGNYLCEKMKQRKNGSGAEFMEILDSTIDRSDITSDNGKTVGIAGALGKNTILIQKDIGDNVADVELFMDGTHSQYINKNDNDNDCIFLFKFDAINECDNVNDHNALAAVNPDELIKQKAGLDYVAQAAKNLQSFIEPTTPTQKKDNGTYWSDVTHQLKEFRDNPDPFKRIVRLSDILGKKNIFPEGTVVVTYVCRSTLVRDLCVNTPTAEDYTPAYHAQTTLSFGSFVPPPNDFGGAAAATPTGMSGSPAIGFGSSSGTPSGTPVSWFGTPGTPGTPGSWFGTPTSNFNFFGTPTSSQFNPDSPSWRSNGGTMKKRKNIKSLKTRKSVNFIKGRRSRS</sequence>
<proteinExistence type="predicted"/>